<accession>A0A1D1UN99</accession>
<organism evidence="6 7">
    <name type="scientific">Ramazzottius varieornatus</name>
    <name type="common">Water bear</name>
    <name type="synonym">Tardigrade</name>
    <dbReference type="NCBI Taxonomy" id="947166"/>
    <lineage>
        <taxon>Eukaryota</taxon>
        <taxon>Metazoa</taxon>
        <taxon>Ecdysozoa</taxon>
        <taxon>Tardigrada</taxon>
        <taxon>Eutardigrada</taxon>
        <taxon>Parachela</taxon>
        <taxon>Hypsibioidea</taxon>
        <taxon>Ramazzottiidae</taxon>
        <taxon>Ramazzottius</taxon>
    </lineage>
</organism>
<comment type="caution">
    <text evidence="6">The sequence shown here is derived from an EMBL/GenBank/DDBJ whole genome shotgun (WGS) entry which is preliminary data.</text>
</comment>
<proteinExistence type="inferred from homology"/>
<feature type="compositionally biased region" description="Acidic residues" evidence="4">
    <location>
        <begin position="347"/>
        <end position="372"/>
    </location>
</feature>
<dbReference type="InterPro" id="IPR017919">
    <property type="entry name" value="TFIIE/TFIIEa_HTH"/>
</dbReference>
<dbReference type="SMART" id="SM00531">
    <property type="entry name" value="TFIIE"/>
    <property type="match status" value="1"/>
</dbReference>
<reference evidence="6 7" key="1">
    <citation type="journal article" date="2016" name="Nat. Commun.">
        <title>Extremotolerant tardigrade genome and improved radiotolerance of human cultured cells by tardigrade-unique protein.</title>
        <authorList>
            <person name="Hashimoto T."/>
            <person name="Horikawa D.D."/>
            <person name="Saito Y."/>
            <person name="Kuwahara H."/>
            <person name="Kozuka-Hata H."/>
            <person name="Shin-I T."/>
            <person name="Minakuchi Y."/>
            <person name="Ohishi K."/>
            <person name="Motoyama A."/>
            <person name="Aizu T."/>
            <person name="Enomoto A."/>
            <person name="Kondo K."/>
            <person name="Tanaka S."/>
            <person name="Hara Y."/>
            <person name="Koshikawa S."/>
            <person name="Sagara H."/>
            <person name="Miura T."/>
            <person name="Yokobori S."/>
            <person name="Miyagawa K."/>
            <person name="Suzuki Y."/>
            <person name="Kubo T."/>
            <person name="Oyama M."/>
            <person name="Kohara Y."/>
            <person name="Fujiyama A."/>
            <person name="Arakawa K."/>
            <person name="Katayama T."/>
            <person name="Toyoda A."/>
            <person name="Kunieda T."/>
        </authorList>
    </citation>
    <scope>NUCLEOTIDE SEQUENCE [LARGE SCALE GENOMIC DNA]</scope>
    <source>
        <strain evidence="6 7">YOKOZUNA-1</strain>
    </source>
</reference>
<dbReference type="Proteomes" id="UP000186922">
    <property type="component" value="Unassembled WGS sequence"/>
</dbReference>
<evidence type="ECO:0000259" key="5">
    <source>
        <dbReference type="PROSITE" id="PS51344"/>
    </source>
</evidence>
<dbReference type="STRING" id="947166.A0A1D1UN99"/>
<dbReference type="GO" id="GO:0005673">
    <property type="term" value="C:transcription factor TFIIE complex"/>
    <property type="evidence" value="ECO:0007669"/>
    <property type="project" value="TreeGrafter"/>
</dbReference>
<evidence type="ECO:0000256" key="2">
    <source>
        <dbReference type="ARBA" id="ARBA00023015"/>
    </source>
</evidence>
<evidence type="ECO:0000256" key="1">
    <source>
        <dbReference type="ARBA" id="ARBA00008947"/>
    </source>
</evidence>
<dbReference type="EMBL" id="BDGG01000001">
    <property type="protein sequence ID" value="GAU87833.1"/>
    <property type="molecule type" value="Genomic_DNA"/>
</dbReference>
<dbReference type="InterPro" id="IPR039997">
    <property type="entry name" value="TFE"/>
</dbReference>
<feature type="domain" description="HTH TFE/IIEalpha-type" evidence="5">
    <location>
        <begin position="20"/>
        <end position="107"/>
    </location>
</feature>
<gene>
    <name evidence="6" type="primary">RvY_00630-1</name>
    <name evidence="6" type="synonym">RvY_00630.1</name>
    <name evidence="6" type="ORF">RvY_00630</name>
</gene>
<protein>
    <recommendedName>
        <fullName evidence="5">HTH TFE/IIEalpha-type domain-containing protein</fullName>
    </recommendedName>
</protein>
<evidence type="ECO:0000313" key="7">
    <source>
        <dbReference type="Proteomes" id="UP000186922"/>
    </source>
</evidence>
<dbReference type="PANTHER" id="PTHR13097:SF7">
    <property type="entry name" value="GENERAL TRANSCRIPTION FACTOR IIE SUBUNIT 1"/>
    <property type="match status" value="1"/>
</dbReference>
<keyword evidence="3" id="KW-0804">Transcription</keyword>
<dbReference type="SUPFAM" id="SSF57783">
    <property type="entry name" value="Zinc beta-ribbon"/>
    <property type="match status" value="1"/>
</dbReference>
<dbReference type="OrthoDB" id="361102at2759"/>
<dbReference type="Pfam" id="PF11521">
    <property type="entry name" value="TFIIE-A_C"/>
    <property type="match status" value="1"/>
</dbReference>
<dbReference type="InterPro" id="IPR002853">
    <property type="entry name" value="TFIIE_asu"/>
</dbReference>
<feature type="region of interest" description="Disordered" evidence="4">
    <location>
        <begin position="322"/>
        <end position="379"/>
    </location>
</feature>
<evidence type="ECO:0000256" key="3">
    <source>
        <dbReference type="ARBA" id="ARBA00023163"/>
    </source>
</evidence>
<sequence>MDGGWAPTPIPKTSKVPYQVQQLARMVAYAFYGKEHGLIVDVLCRYSSVKEDDLCDVLKLEKKQVRQLLANLKADHIIASKQKLTKDAINDISSRVYEYGMEYSTFLNMVKYKLDQMRRKLEVEERHNANRAAFICQECKRSFQDLETGELIDFMTGKMVCTYCGGEVDEDTSAPAEKSQQVMMAHFNDSLSPFFNLIHEIDAMDLAPEDLRTDFSDSSGLSNLRALEAGANGGTWSSDKRDYNYTPQNITINLGETEVVTVKAKEQPVWLTKSTVMDDDTGHPSVSTGDGSHNAESSEDKAAAAEGFLSVLMKHEKEIFERQNEAKSAQRETVPSPPMKRTRTVDNLDEVQEETGEEDEFDEVEERADEGDDTPKISVGHKLYSLDEITDELVAQMTEKEKQNYIRVGQQAFTEYSY</sequence>
<dbReference type="GO" id="GO:0006367">
    <property type="term" value="P:transcription initiation at RNA polymerase II promoter"/>
    <property type="evidence" value="ECO:0007669"/>
    <property type="project" value="InterPro"/>
</dbReference>
<dbReference type="Pfam" id="PF02002">
    <property type="entry name" value="TFIIE_alpha"/>
    <property type="match status" value="1"/>
</dbReference>
<dbReference type="AlphaFoldDB" id="A0A1D1UN99"/>
<dbReference type="InterPro" id="IPR024550">
    <property type="entry name" value="TFIIEa/SarR/Rpc3_HTH_dom"/>
</dbReference>
<feature type="region of interest" description="Disordered" evidence="4">
    <location>
        <begin position="273"/>
        <end position="301"/>
    </location>
</feature>
<keyword evidence="2" id="KW-0805">Transcription regulation</keyword>
<name>A0A1D1UN99_RAMVA</name>
<dbReference type="Gene3D" id="6.10.140.1250">
    <property type="match status" value="1"/>
</dbReference>
<dbReference type="InterPro" id="IPR013083">
    <property type="entry name" value="Znf_RING/FYVE/PHD"/>
</dbReference>
<comment type="similarity">
    <text evidence="1">Belongs to the TFIIE alpha subunit family.</text>
</comment>
<dbReference type="PANTHER" id="PTHR13097">
    <property type="entry name" value="TRANSCRIPTION INITIATION FACTOR IIE, ALPHA SUBUNIT"/>
    <property type="match status" value="1"/>
</dbReference>
<evidence type="ECO:0000256" key="4">
    <source>
        <dbReference type="SAM" id="MobiDB-lite"/>
    </source>
</evidence>
<keyword evidence="7" id="KW-1185">Reference proteome</keyword>
<dbReference type="InterPro" id="IPR021600">
    <property type="entry name" value="TFIIE_asu_C"/>
</dbReference>
<evidence type="ECO:0000313" key="6">
    <source>
        <dbReference type="EMBL" id="GAU87833.1"/>
    </source>
</evidence>
<dbReference type="PROSITE" id="PS51344">
    <property type="entry name" value="HTH_TFE_IIE"/>
    <property type="match status" value="1"/>
</dbReference>
<dbReference type="Gene3D" id="3.30.40.10">
    <property type="entry name" value="Zinc/RING finger domain, C3HC4 (zinc finger)"/>
    <property type="match status" value="1"/>
</dbReference>